<feature type="transmembrane region" description="Helical" evidence="6">
    <location>
        <begin position="231"/>
        <end position="248"/>
    </location>
</feature>
<feature type="transmembrane region" description="Helical" evidence="6">
    <location>
        <begin position="87"/>
        <end position="109"/>
    </location>
</feature>
<dbReference type="CDD" id="cd01949">
    <property type="entry name" value="GGDEF"/>
    <property type="match status" value="1"/>
</dbReference>
<dbReference type="SMART" id="SM00267">
    <property type="entry name" value="GGDEF"/>
    <property type="match status" value="1"/>
</dbReference>
<keyword evidence="4 6" id="KW-1133">Transmembrane helix</keyword>
<feature type="transmembrane region" description="Helical" evidence="6">
    <location>
        <begin position="260"/>
        <end position="284"/>
    </location>
</feature>
<evidence type="ECO:0000256" key="1">
    <source>
        <dbReference type="ARBA" id="ARBA00004651"/>
    </source>
</evidence>
<comment type="caution">
    <text evidence="8">The sequence shown here is derived from an EMBL/GenBank/DDBJ whole genome shotgun (WGS) entry which is preliminary data.</text>
</comment>
<dbReference type="InterPro" id="IPR043128">
    <property type="entry name" value="Rev_trsase/Diguanyl_cyclase"/>
</dbReference>
<evidence type="ECO:0000256" key="6">
    <source>
        <dbReference type="SAM" id="Phobius"/>
    </source>
</evidence>
<feature type="domain" description="GGDEF" evidence="7">
    <location>
        <begin position="336"/>
        <end position="469"/>
    </location>
</feature>
<keyword evidence="9" id="KW-1185">Reference proteome</keyword>
<dbReference type="Proteomes" id="UP000530424">
    <property type="component" value="Unassembled WGS sequence"/>
</dbReference>
<protein>
    <submittedName>
        <fullName evidence="8">Diguanylate cyclase (GGDEF)-like protein</fullName>
    </submittedName>
</protein>
<evidence type="ECO:0000259" key="7">
    <source>
        <dbReference type="PROSITE" id="PS50887"/>
    </source>
</evidence>
<evidence type="ECO:0000256" key="3">
    <source>
        <dbReference type="ARBA" id="ARBA00022692"/>
    </source>
</evidence>
<feature type="transmembrane region" description="Helical" evidence="6">
    <location>
        <begin position="154"/>
        <end position="176"/>
    </location>
</feature>
<accession>A0A853C1A1</accession>
<reference evidence="8 9" key="1">
    <citation type="submission" date="2020-07" db="EMBL/GenBank/DDBJ databases">
        <title>Sequencing the genomes of 1000 actinobacteria strains.</title>
        <authorList>
            <person name="Klenk H.-P."/>
        </authorList>
    </citation>
    <scope>NUCLEOTIDE SEQUENCE [LARGE SCALE GENOMIC DNA]</scope>
    <source>
        <strain evidence="8 9">DSM 103833</strain>
    </source>
</reference>
<dbReference type="PROSITE" id="PS50887">
    <property type="entry name" value="GGDEF"/>
    <property type="match status" value="1"/>
</dbReference>
<dbReference type="InterPro" id="IPR000160">
    <property type="entry name" value="GGDEF_dom"/>
</dbReference>
<keyword evidence="3 6" id="KW-0812">Transmembrane</keyword>
<dbReference type="Pfam" id="PF00990">
    <property type="entry name" value="GGDEF"/>
    <property type="match status" value="1"/>
</dbReference>
<keyword evidence="2" id="KW-1003">Cell membrane</keyword>
<name>A0A853C1A1_9ACTN</name>
<gene>
    <name evidence="8" type="ORF">HNR19_001086</name>
</gene>
<feature type="transmembrane region" description="Helical" evidence="6">
    <location>
        <begin position="196"/>
        <end position="219"/>
    </location>
</feature>
<dbReference type="AlphaFoldDB" id="A0A853C1A1"/>
<dbReference type="Gene3D" id="3.30.70.270">
    <property type="match status" value="1"/>
</dbReference>
<feature type="transmembrane region" description="Helical" evidence="6">
    <location>
        <begin position="121"/>
        <end position="142"/>
    </location>
</feature>
<dbReference type="PANTHER" id="PTHR46663">
    <property type="entry name" value="DIGUANYLATE CYCLASE DGCT-RELATED"/>
    <property type="match status" value="1"/>
</dbReference>
<evidence type="ECO:0000256" key="2">
    <source>
        <dbReference type="ARBA" id="ARBA00022475"/>
    </source>
</evidence>
<sequence>MTARSERLLAAAVMVGWAVAYGAAVLLGRETRVGGSEFSLAWPAAAVSTVWLLSTRGIPLRVVALAVLVTVNGLINPFSDGSVLTGLLFGGVNALHAATAVAVLAAFGWRTPRPPDQLRDIGALATAALSAALVGSVVGGALTELRLGGSFVDGMVLIGARNAVSTFVGVVTLLAIPRLHRSGGPASSVERVGLVVAASATSVGVMALPMPVLFLLVPLTVAVAMRCGPSIVSVLAGAQGLLVVFVTVRGGGQFAEIDDIQVRVLVAQVLIVVLVLVGLVLALGERDRARALRRSQAAEARLVDLALHDQLTGLPNRTLVGDRIEAGLAEARRSGLRMAILYIDLDRFKQINDTRGHDGGDRVLRLFADRLSGLARAHDTVARLGGDEFVMVCPAVADIDHARSIASRVVHRMDEPFDVDGEPLMVTASVGVTLADGRDGSVRDVLRRADAALYAAKDHGRSRYEVFDAAEQGSAAAV</sequence>
<evidence type="ECO:0000313" key="8">
    <source>
        <dbReference type="EMBL" id="NYJ00388.1"/>
    </source>
</evidence>
<dbReference type="PANTHER" id="PTHR46663:SF2">
    <property type="entry name" value="GGDEF DOMAIN-CONTAINING PROTEIN"/>
    <property type="match status" value="1"/>
</dbReference>
<dbReference type="RefSeq" id="WP_179666986.1">
    <property type="nucleotide sequence ID" value="NZ_JACCFP010000001.1"/>
</dbReference>
<dbReference type="InterPro" id="IPR029787">
    <property type="entry name" value="Nucleotide_cyclase"/>
</dbReference>
<evidence type="ECO:0000256" key="5">
    <source>
        <dbReference type="ARBA" id="ARBA00023136"/>
    </source>
</evidence>
<dbReference type="FunFam" id="3.30.70.270:FF:000001">
    <property type="entry name" value="Diguanylate cyclase domain protein"/>
    <property type="match status" value="1"/>
</dbReference>
<organism evidence="8 9">
    <name type="scientific">Nocardioides thalensis</name>
    <dbReference type="NCBI Taxonomy" id="1914755"/>
    <lineage>
        <taxon>Bacteria</taxon>
        <taxon>Bacillati</taxon>
        <taxon>Actinomycetota</taxon>
        <taxon>Actinomycetes</taxon>
        <taxon>Propionibacteriales</taxon>
        <taxon>Nocardioidaceae</taxon>
        <taxon>Nocardioides</taxon>
    </lineage>
</organism>
<dbReference type="InterPro" id="IPR052163">
    <property type="entry name" value="DGC-Regulatory_Protein"/>
</dbReference>
<proteinExistence type="predicted"/>
<keyword evidence="5 6" id="KW-0472">Membrane</keyword>
<dbReference type="Pfam" id="PF05231">
    <property type="entry name" value="MASE1"/>
    <property type="match status" value="1"/>
</dbReference>
<comment type="subcellular location">
    <subcellularLocation>
        <location evidence="1">Cell membrane</location>
        <topology evidence="1">Multi-pass membrane protein</topology>
    </subcellularLocation>
</comment>
<dbReference type="GO" id="GO:0005886">
    <property type="term" value="C:plasma membrane"/>
    <property type="evidence" value="ECO:0007669"/>
    <property type="project" value="UniProtKB-SubCell"/>
</dbReference>
<dbReference type="NCBIfam" id="TIGR00254">
    <property type="entry name" value="GGDEF"/>
    <property type="match status" value="1"/>
</dbReference>
<dbReference type="SUPFAM" id="SSF55073">
    <property type="entry name" value="Nucleotide cyclase"/>
    <property type="match status" value="1"/>
</dbReference>
<feature type="transmembrane region" description="Helical" evidence="6">
    <location>
        <begin position="58"/>
        <end position="75"/>
    </location>
</feature>
<evidence type="ECO:0000313" key="9">
    <source>
        <dbReference type="Proteomes" id="UP000530424"/>
    </source>
</evidence>
<dbReference type="InterPro" id="IPR007895">
    <property type="entry name" value="MASE1"/>
</dbReference>
<evidence type="ECO:0000256" key="4">
    <source>
        <dbReference type="ARBA" id="ARBA00022989"/>
    </source>
</evidence>
<dbReference type="EMBL" id="JACCFP010000001">
    <property type="protein sequence ID" value="NYJ00388.1"/>
    <property type="molecule type" value="Genomic_DNA"/>
</dbReference>